<organism evidence="2 3">
    <name type="scientific">Coniochaeta ligniaria NRRL 30616</name>
    <dbReference type="NCBI Taxonomy" id="1408157"/>
    <lineage>
        <taxon>Eukaryota</taxon>
        <taxon>Fungi</taxon>
        <taxon>Dikarya</taxon>
        <taxon>Ascomycota</taxon>
        <taxon>Pezizomycotina</taxon>
        <taxon>Sordariomycetes</taxon>
        <taxon>Sordariomycetidae</taxon>
        <taxon>Coniochaetales</taxon>
        <taxon>Coniochaetaceae</taxon>
        <taxon>Coniochaeta</taxon>
    </lineage>
</organism>
<dbReference type="SUPFAM" id="SSF54001">
    <property type="entry name" value="Cysteine proteinases"/>
    <property type="match status" value="1"/>
</dbReference>
<dbReference type="Proteomes" id="UP000182658">
    <property type="component" value="Unassembled WGS sequence"/>
</dbReference>
<evidence type="ECO:0000256" key="1">
    <source>
        <dbReference type="SAM" id="MobiDB-lite"/>
    </source>
</evidence>
<feature type="compositionally biased region" description="Low complexity" evidence="1">
    <location>
        <begin position="284"/>
        <end position="306"/>
    </location>
</feature>
<dbReference type="InterPro" id="IPR038765">
    <property type="entry name" value="Papain-like_cys_pep_sf"/>
</dbReference>
<feature type="compositionally biased region" description="Low complexity" evidence="1">
    <location>
        <begin position="1"/>
        <end position="14"/>
    </location>
</feature>
<keyword evidence="3" id="KW-1185">Reference proteome</keyword>
<proteinExistence type="predicted"/>
<evidence type="ECO:0000313" key="3">
    <source>
        <dbReference type="Proteomes" id="UP000182658"/>
    </source>
</evidence>
<reference evidence="2 3" key="1">
    <citation type="submission" date="2016-10" db="EMBL/GenBank/DDBJ databases">
        <title>Draft genome sequence of Coniochaeta ligniaria NRRL30616, a lignocellulolytic fungus for bioabatement of inhibitors in plant biomass hydrolysates.</title>
        <authorList>
            <consortium name="DOE Joint Genome Institute"/>
            <person name="Jimenez D.J."/>
            <person name="Hector R.E."/>
            <person name="Riley R."/>
            <person name="Sun H."/>
            <person name="Grigoriev I.V."/>
            <person name="Van Elsas J.D."/>
            <person name="Nichols N.N."/>
        </authorList>
    </citation>
    <scope>NUCLEOTIDE SEQUENCE [LARGE SCALE GENOMIC DNA]</scope>
    <source>
        <strain evidence="2 3">NRRL 30616</strain>
    </source>
</reference>
<dbReference type="EMBL" id="KV875108">
    <property type="protein sequence ID" value="OIW23178.1"/>
    <property type="molecule type" value="Genomic_DNA"/>
</dbReference>
<name>A0A1J7J6Q4_9PEZI</name>
<feature type="compositionally biased region" description="Acidic residues" evidence="1">
    <location>
        <begin position="307"/>
        <end position="332"/>
    </location>
</feature>
<sequence length="1075" mass="116559">MGSLMSRSQPSRPSRSTEEADASPGRRITRSASVDFALPLPGRRHTRGAVKRFTAGMQNVMSAEAASGDDDVVYDDGDYDANIRAALDAVVRARDDLHTGAALKKAWRSLIAAYSKKSDALNFPLFARERLDDDIIIEALYSEFGHDAVIKLYHGKRGKSNIAQLTSLLGLPDAQLLALWFGADDIRTPTRESRTKIYSLLSFDEDAPAAEFLEHEYPKVVRRWGEKMGLDLATPHGRMRCVFARTPFQDLERTPKLRISPKDFGLTGKSKDGTSSQAEEESAGSEAGSSEDGSSEAGSSEPGSSEAGEEEAGEEDAGEEDAGEEEAGDEDTSTIHAAGDVISSPTGQREAMHPPAQDDQLPSLRPKEHDITSTDEDTSTIFAAGDVVSTLTGKSALRKKSPARPTRVLDTVERPAHLVQSSAQNPQVPTQNPQDLTSNTVTPDRHQDALLQSVGGGLTPDGQKQAPLSPVAGPLTPRPSITETFASFSTTDGPNANTTTNLSWTGAVSDLTQRFADTPMTELEQSSFLDVGTKRKADASFASPTSKKVQHSPQDEDAFLGREETLDLSEQRRVDDSFPSPTSKPLLYSANDEDAFYGQWETPPMDEPDVGRLPGDQPPGSKDANPAEVRTGVDAPVPTQPEPSSVVVEATTGDIAPVPAQPAPSPVIVDDVHGQGQAAASMIAILNAPRQWLNGAVMSHFLTTITSMTQTHAPIDLPSNTDLNDRSAEDFAKAISRGQSVGVTRFLAAMNPKSHWVLVELEPVWEPTEVEGSTGAVMNLRLYDSMSRTSGSQDIAQSVEQTVQRLVPKGTDVRLERLKCPQQPDANSCGVFVLVFSVFVVTNTRMPARLEIGYWRGLFWAWSQQSSLVSAFPGTVVRVTHRADVDPEVVSPSFTEAGNETSDKLASHRVADVTRLLQLTATLVRENLDWYRTQRNHAADVLEWVVDEAKPVLSALAAAVVQEERRLSQDQASLTHDIEQMKKIIEALRTMKGALVVGDLMAGANDGRLAEAISRLNQIWRRLEICRAGTGPFEKLALRQLEQTVQQTLEAYVDLVQSNQHMLGSDVFAGLRAVN</sequence>
<feature type="region of interest" description="Disordered" evidence="1">
    <location>
        <begin position="1"/>
        <end position="28"/>
    </location>
</feature>
<feature type="compositionally biased region" description="Polar residues" evidence="1">
    <location>
        <begin position="479"/>
        <end position="501"/>
    </location>
</feature>
<dbReference type="InParanoid" id="A0A1J7J6Q4"/>
<evidence type="ECO:0000313" key="2">
    <source>
        <dbReference type="EMBL" id="OIW23178.1"/>
    </source>
</evidence>
<accession>A0A1J7J6Q4</accession>
<protein>
    <recommendedName>
        <fullName evidence="4">Ubiquitin-like protease family profile domain-containing protein</fullName>
    </recommendedName>
</protein>
<feature type="compositionally biased region" description="Polar residues" evidence="1">
    <location>
        <begin position="419"/>
        <end position="442"/>
    </location>
</feature>
<feature type="compositionally biased region" description="Basic and acidic residues" evidence="1">
    <location>
        <begin position="559"/>
        <end position="576"/>
    </location>
</feature>
<dbReference type="STRING" id="1408157.A0A1J7J6Q4"/>
<dbReference type="AlphaFoldDB" id="A0A1J7J6Q4"/>
<dbReference type="Gene3D" id="3.40.395.10">
    <property type="entry name" value="Adenoviral Proteinase, Chain A"/>
    <property type="match status" value="1"/>
</dbReference>
<evidence type="ECO:0008006" key="4">
    <source>
        <dbReference type="Google" id="ProtNLM"/>
    </source>
</evidence>
<feature type="region of interest" description="Disordered" evidence="1">
    <location>
        <begin position="539"/>
        <end position="644"/>
    </location>
</feature>
<gene>
    <name evidence="2" type="ORF">CONLIGDRAFT_143566</name>
</gene>
<feature type="region of interest" description="Disordered" evidence="1">
    <location>
        <begin position="253"/>
        <end position="501"/>
    </location>
</feature>